<evidence type="ECO:0000259" key="1">
    <source>
        <dbReference type="Pfam" id="PF02464"/>
    </source>
</evidence>
<organism evidence="2 3">
    <name type="scientific">Microbacterium immunditiarum</name>
    <dbReference type="NCBI Taxonomy" id="337480"/>
    <lineage>
        <taxon>Bacteria</taxon>
        <taxon>Bacillati</taxon>
        <taxon>Actinomycetota</taxon>
        <taxon>Actinomycetes</taxon>
        <taxon>Micrococcales</taxon>
        <taxon>Microbacteriaceae</taxon>
        <taxon>Microbacterium</taxon>
    </lineage>
</organism>
<comment type="caution">
    <text evidence="2">The sequence shown here is derived from an EMBL/GenBank/DDBJ whole genome shotgun (WGS) entry which is preliminary data.</text>
</comment>
<keyword evidence="3" id="KW-1185">Reference proteome</keyword>
<gene>
    <name evidence="2" type="ORF">BJ991_001274</name>
</gene>
<evidence type="ECO:0000313" key="3">
    <source>
        <dbReference type="Proteomes" id="UP000576969"/>
    </source>
</evidence>
<name>A0A7Y9GMK8_9MICO</name>
<dbReference type="Gene3D" id="3.90.950.20">
    <property type="entry name" value="CinA-like"/>
    <property type="match status" value="1"/>
</dbReference>
<dbReference type="NCBIfam" id="TIGR00199">
    <property type="entry name" value="PncC_domain"/>
    <property type="match status" value="1"/>
</dbReference>
<evidence type="ECO:0000313" key="2">
    <source>
        <dbReference type="EMBL" id="NYE19246.1"/>
    </source>
</evidence>
<dbReference type="EMBL" id="JACCBV010000001">
    <property type="protein sequence ID" value="NYE19246.1"/>
    <property type="molecule type" value="Genomic_DNA"/>
</dbReference>
<dbReference type="RefSeq" id="WP_179488448.1">
    <property type="nucleotide sequence ID" value="NZ_JACCBV010000001.1"/>
</dbReference>
<dbReference type="InterPro" id="IPR036653">
    <property type="entry name" value="CinA-like_C"/>
</dbReference>
<dbReference type="SUPFAM" id="SSF142433">
    <property type="entry name" value="CinA-like"/>
    <property type="match status" value="1"/>
</dbReference>
<keyword evidence="2" id="KW-0378">Hydrolase</keyword>
<dbReference type="GO" id="GO:0019159">
    <property type="term" value="F:nicotinamide-nucleotide amidase activity"/>
    <property type="evidence" value="ECO:0007669"/>
    <property type="project" value="UniProtKB-EC"/>
</dbReference>
<dbReference type="AlphaFoldDB" id="A0A7Y9GMK8"/>
<dbReference type="Proteomes" id="UP000576969">
    <property type="component" value="Unassembled WGS sequence"/>
</dbReference>
<dbReference type="EC" id="3.5.1.42" evidence="2"/>
<protein>
    <submittedName>
        <fullName evidence="2">Nicotinamide-nucleotide amidase</fullName>
        <ecNumber evidence="2">3.5.1.42</ecNumber>
    </submittedName>
</protein>
<dbReference type="Pfam" id="PF02464">
    <property type="entry name" value="CinA"/>
    <property type="match status" value="1"/>
</dbReference>
<dbReference type="InterPro" id="IPR008136">
    <property type="entry name" value="CinA_C"/>
</dbReference>
<sequence>MTESDQGAIDWVALLADIALAGGLRVAVAESLTSGLVASAVGAGPEAEDWFAGAIVAYQSSVKERLLGVEPGIDPVSGECAEQLAAGALRVMRADVAVSTTGVGGPDPQDDHPAGTVYLGWAMDGAHGHRALRLNGDPEHILSQTVTEAVRLLLDASVKL</sequence>
<proteinExistence type="predicted"/>
<feature type="domain" description="CinA C-terminal" evidence="1">
    <location>
        <begin position="15"/>
        <end position="155"/>
    </location>
</feature>
<accession>A0A7Y9GMK8</accession>
<reference evidence="2 3" key="1">
    <citation type="submission" date="2020-07" db="EMBL/GenBank/DDBJ databases">
        <title>Sequencing the genomes of 1000 actinobacteria strains.</title>
        <authorList>
            <person name="Klenk H.-P."/>
        </authorList>
    </citation>
    <scope>NUCLEOTIDE SEQUENCE [LARGE SCALE GENOMIC DNA]</scope>
    <source>
        <strain evidence="2 3">DSM 24662</strain>
    </source>
</reference>